<dbReference type="InterPro" id="IPR038005">
    <property type="entry name" value="RX-like_CC"/>
</dbReference>
<dbReference type="CDD" id="cd14798">
    <property type="entry name" value="RX-CC_like"/>
    <property type="match status" value="1"/>
</dbReference>
<feature type="domain" description="Disease resistance R13L4/SHOC-2-like LRR" evidence="9">
    <location>
        <begin position="944"/>
        <end position="1086"/>
    </location>
</feature>
<dbReference type="InterPro" id="IPR055414">
    <property type="entry name" value="LRR_R13L4/SHOC2-like"/>
</dbReference>
<dbReference type="InterPro" id="IPR056789">
    <property type="entry name" value="LRR_R13L1-DRL21"/>
</dbReference>
<keyword evidence="12" id="KW-1185">Reference proteome</keyword>
<dbReference type="InterPro" id="IPR027417">
    <property type="entry name" value="P-loop_NTPase"/>
</dbReference>
<evidence type="ECO:0000256" key="2">
    <source>
        <dbReference type="ARBA" id="ARBA00022737"/>
    </source>
</evidence>
<evidence type="ECO:0000313" key="12">
    <source>
        <dbReference type="Proteomes" id="UP001603857"/>
    </source>
</evidence>
<dbReference type="InterPro" id="IPR041118">
    <property type="entry name" value="Rx_N"/>
</dbReference>
<dbReference type="PANTHER" id="PTHR36766:SF42">
    <property type="entry name" value="NB-ARC DOMAIN DISEASE RESISTANCE PROTEIN"/>
    <property type="match status" value="1"/>
</dbReference>
<feature type="domain" description="Disease resistance protein winged helix" evidence="8">
    <location>
        <begin position="416"/>
        <end position="487"/>
    </location>
</feature>
<proteinExistence type="predicted"/>
<keyword evidence="3" id="KW-0547">Nucleotide-binding</keyword>
<dbReference type="InterPro" id="IPR058922">
    <property type="entry name" value="WHD_DRP"/>
</dbReference>
<dbReference type="InterPro" id="IPR042197">
    <property type="entry name" value="Apaf_helical"/>
</dbReference>
<dbReference type="PANTHER" id="PTHR36766">
    <property type="entry name" value="PLANT BROAD-SPECTRUM MILDEW RESISTANCE PROTEIN RPW8"/>
    <property type="match status" value="1"/>
</dbReference>
<evidence type="ECO:0000259" key="10">
    <source>
        <dbReference type="Pfam" id="PF25019"/>
    </source>
</evidence>
<keyword evidence="2" id="KW-0677">Repeat</keyword>
<evidence type="ECO:0000256" key="1">
    <source>
        <dbReference type="ARBA" id="ARBA00022614"/>
    </source>
</evidence>
<dbReference type="SUPFAM" id="SSF52540">
    <property type="entry name" value="P-loop containing nucleoside triphosphate hydrolases"/>
    <property type="match status" value="1"/>
</dbReference>
<dbReference type="Gene3D" id="3.40.50.300">
    <property type="entry name" value="P-loop containing nucleotide triphosphate hydrolases"/>
    <property type="match status" value="1"/>
</dbReference>
<organism evidence="11 12">
    <name type="scientific">Flemingia macrophylla</name>
    <dbReference type="NCBI Taxonomy" id="520843"/>
    <lineage>
        <taxon>Eukaryota</taxon>
        <taxon>Viridiplantae</taxon>
        <taxon>Streptophyta</taxon>
        <taxon>Embryophyta</taxon>
        <taxon>Tracheophyta</taxon>
        <taxon>Spermatophyta</taxon>
        <taxon>Magnoliopsida</taxon>
        <taxon>eudicotyledons</taxon>
        <taxon>Gunneridae</taxon>
        <taxon>Pentapetalae</taxon>
        <taxon>rosids</taxon>
        <taxon>fabids</taxon>
        <taxon>Fabales</taxon>
        <taxon>Fabaceae</taxon>
        <taxon>Papilionoideae</taxon>
        <taxon>50 kb inversion clade</taxon>
        <taxon>NPAAA clade</taxon>
        <taxon>indigoferoid/millettioid clade</taxon>
        <taxon>Phaseoleae</taxon>
        <taxon>Flemingia</taxon>
    </lineage>
</organism>
<feature type="domain" description="R13L1/DRL21-like LRR repeat region" evidence="10">
    <location>
        <begin position="662"/>
        <end position="789"/>
    </location>
</feature>
<feature type="domain" description="NB-ARC" evidence="6">
    <location>
        <begin position="157"/>
        <end position="327"/>
    </location>
</feature>
<evidence type="ECO:0000259" key="6">
    <source>
        <dbReference type="Pfam" id="PF00931"/>
    </source>
</evidence>
<dbReference type="FunFam" id="1.10.10.10:FF:000322">
    <property type="entry name" value="Probable disease resistance protein At1g63360"/>
    <property type="match status" value="1"/>
</dbReference>
<dbReference type="GO" id="GO:0006952">
    <property type="term" value="P:defense response"/>
    <property type="evidence" value="ECO:0007669"/>
    <property type="project" value="UniProtKB-KW"/>
</dbReference>
<comment type="caution">
    <text evidence="11">The sequence shown here is derived from an EMBL/GenBank/DDBJ whole genome shotgun (WGS) entry which is preliminary data.</text>
</comment>
<feature type="domain" description="Disease resistance N-terminal" evidence="7">
    <location>
        <begin position="6"/>
        <end position="87"/>
    </location>
</feature>
<dbReference type="PRINTS" id="PR00364">
    <property type="entry name" value="DISEASERSIST"/>
</dbReference>
<dbReference type="Gene3D" id="1.10.10.10">
    <property type="entry name" value="Winged helix-like DNA-binding domain superfamily/Winged helix DNA-binding domain"/>
    <property type="match status" value="1"/>
</dbReference>
<sequence length="1135" mass="130635">MAEALLGIVLENLGSFVQDELATYWGVNQQIQKLSSNLTAIRAVLEDAERKQITTKAVKDWLQKLIDAAYVLDDILDECSIHSKNSCLSRVHPKDVLFRRDIGKRMKDITQRFHDIHEERLMFELRVGVTEKQEGDDEEWRHTSSVVTEPIIYGRDKDREQIVEFLVEYSSNNQDLSIYAIVGMGGLAKTTLAKQVFNDDRVSKHFDLTIWVFVSNDFNTKKILQSIIEFITGQNLNLSTLEAMRKKIQEVLQTKRCLLVLDDVWNENEEKWKELKGVLQCARGTILVTTRLEQVASIMEPCHVHHLIELSDSDSWSLFKHHAFRHDREEREELVVIGKYIVRKCVGSPLAIKTLGSLLRGETEVEQWQNIKESEIWNIQEESSLTSKENSILRALKLSYVNLDLSLRRCFSFCAIFPKGFEIVKEELIHLWLANGFIKSEGNLEVEDVGNKVWKNLFSRSFFQEAEDDKFGTITSFKMHDLFHDLAQFVVREECVVYKQERPINLSSRVHHLHLLCNESVNKASLNKVESLRTFLDVDSVYFTERYGFLPPNNCLRVLRTSSSQLSPLMNLTHLRYLSVYHSKVTCLPNSICRLKKLQILKLEACHNLYGLPKDLTQLSDLRHLMIIRCFSVIAMPPNIGKLRHLRTLSRFIVGTKTGYGLEELHDLKLGGTLHIKGIENILSEGSAKQANLITKKELNCLYLSWGIRPNLENNNVNDERVLEALEPPSTLKCFGMGRYEGIWFPSWMRNLSVMKDLVEVILYDCNNCEELPPLGKLPHLKSLCIYGMKDVKHIDTGSYDAGEMAFPSLEKLFIKNLPNLGRMLRDEGVEMLPRLSHLGIHAIPTLKLQRLPFIEYLEAGDIKYAASFMEGVVENIPCLKTLIIDSFHELKVLPDQWSKLSALKKLCIGSCDELEDFPEHVLQGLTSLRSLRIYDCKKLKRLSEGVGHLASLRFFQLMTCPEVVLPGNMNQLTALREVIIGDTLPESLKHIPSLQRLDINDLACTSLPDWLGEMTSLVELEIWRCRELRSIPSSIQRLTNLTTLTIEDCPKLKKRCKRETGEDWQYIAHIPQLQVDRYTQYTKTSTLCDKIRSFWTIYNKIGMRSATNFFRDTPGYDEFDIIINRQNSILLDDL</sequence>
<gene>
    <name evidence="11" type="ORF">Fmac_002832</name>
</gene>
<protein>
    <submittedName>
        <fullName evidence="11">Uncharacterized protein</fullName>
    </submittedName>
</protein>
<dbReference type="GO" id="GO:0005524">
    <property type="term" value="F:ATP binding"/>
    <property type="evidence" value="ECO:0007669"/>
    <property type="project" value="UniProtKB-KW"/>
</dbReference>
<dbReference type="Pfam" id="PF00931">
    <property type="entry name" value="NB-ARC"/>
    <property type="match status" value="1"/>
</dbReference>
<evidence type="ECO:0000256" key="3">
    <source>
        <dbReference type="ARBA" id="ARBA00022741"/>
    </source>
</evidence>
<keyword evidence="5" id="KW-0067">ATP-binding</keyword>
<evidence type="ECO:0000259" key="9">
    <source>
        <dbReference type="Pfam" id="PF23598"/>
    </source>
</evidence>
<dbReference type="Gene3D" id="1.10.8.430">
    <property type="entry name" value="Helical domain of apoptotic protease-activating factors"/>
    <property type="match status" value="1"/>
</dbReference>
<dbReference type="Gene3D" id="3.80.10.10">
    <property type="entry name" value="Ribonuclease Inhibitor"/>
    <property type="match status" value="3"/>
</dbReference>
<dbReference type="InterPro" id="IPR002182">
    <property type="entry name" value="NB-ARC"/>
</dbReference>
<dbReference type="AlphaFoldDB" id="A0ABD1NL42"/>
<keyword evidence="1" id="KW-0433">Leucine-rich repeat</keyword>
<evidence type="ECO:0000313" key="11">
    <source>
        <dbReference type="EMBL" id="KAL2348832.1"/>
    </source>
</evidence>
<evidence type="ECO:0000256" key="4">
    <source>
        <dbReference type="ARBA" id="ARBA00022821"/>
    </source>
</evidence>
<evidence type="ECO:0000259" key="7">
    <source>
        <dbReference type="Pfam" id="PF18052"/>
    </source>
</evidence>
<dbReference type="InterPro" id="IPR036388">
    <property type="entry name" value="WH-like_DNA-bd_sf"/>
</dbReference>
<dbReference type="Pfam" id="PF23598">
    <property type="entry name" value="LRR_14"/>
    <property type="match status" value="1"/>
</dbReference>
<evidence type="ECO:0000256" key="5">
    <source>
        <dbReference type="ARBA" id="ARBA00022840"/>
    </source>
</evidence>
<dbReference type="Proteomes" id="UP001603857">
    <property type="component" value="Unassembled WGS sequence"/>
</dbReference>
<dbReference type="InterPro" id="IPR032675">
    <property type="entry name" value="LRR_dom_sf"/>
</dbReference>
<dbReference type="GO" id="GO:0051707">
    <property type="term" value="P:response to other organism"/>
    <property type="evidence" value="ECO:0007669"/>
    <property type="project" value="UniProtKB-ARBA"/>
</dbReference>
<dbReference type="SUPFAM" id="SSF52058">
    <property type="entry name" value="L domain-like"/>
    <property type="match status" value="2"/>
</dbReference>
<evidence type="ECO:0000259" key="8">
    <source>
        <dbReference type="Pfam" id="PF23559"/>
    </source>
</evidence>
<dbReference type="FunFam" id="3.40.50.300:FF:001091">
    <property type="entry name" value="Probable disease resistance protein At1g61300"/>
    <property type="match status" value="1"/>
</dbReference>
<dbReference type="Gene3D" id="1.20.5.4130">
    <property type="match status" value="1"/>
</dbReference>
<keyword evidence="4" id="KW-0611">Plant defense</keyword>
<accession>A0ABD1NL42</accession>
<reference evidence="11 12" key="1">
    <citation type="submission" date="2024-08" db="EMBL/GenBank/DDBJ databases">
        <title>Insights into the chromosomal genome structure of Flemingia macrophylla.</title>
        <authorList>
            <person name="Ding Y."/>
            <person name="Zhao Y."/>
            <person name="Bi W."/>
            <person name="Wu M."/>
            <person name="Zhao G."/>
            <person name="Gong Y."/>
            <person name="Li W."/>
            <person name="Zhang P."/>
        </authorList>
    </citation>
    <scope>NUCLEOTIDE SEQUENCE [LARGE SCALE GENOMIC DNA]</scope>
    <source>
        <strain evidence="11">DYQJB</strain>
        <tissue evidence="11">Leaf</tissue>
    </source>
</reference>
<dbReference type="Pfam" id="PF18052">
    <property type="entry name" value="Rx_N"/>
    <property type="match status" value="1"/>
</dbReference>
<dbReference type="Pfam" id="PF23559">
    <property type="entry name" value="WHD_DRP"/>
    <property type="match status" value="1"/>
</dbReference>
<dbReference type="EMBL" id="JBGMDY010000001">
    <property type="protein sequence ID" value="KAL2348832.1"/>
    <property type="molecule type" value="Genomic_DNA"/>
</dbReference>
<name>A0ABD1NL42_9FABA</name>
<dbReference type="Pfam" id="PF25019">
    <property type="entry name" value="LRR_R13L1-DRL21"/>
    <property type="match status" value="1"/>
</dbReference>